<accession>A0A4R8TJ37</accession>
<evidence type="ECO:0000256" key="1">
    <source>
        <dbReference type="SAM" id="MobiDB-lite"/>
    </source>
</evidence>
<protein>
    <submittedName>
        <fullName evidence="2">Uncharacterized protein</fullName>
    </submittedName>
</protein>
<dbReference type="EMBL" id="QAPF01000064">
    <property type="protein sequence ID" value="TEA18486.1"/>
    <property type="molecule type" value="Genomic_DNA"/>
</dbReference>
<reference evidence="2 3" key="1">
    <citation type="submission" date="2018-11" db="EMBL/GenBank/DDBJ databases">
        <title>Genome sequence and assembly of Colletotrichum sidae.</title>
        <authorList>
            <person name="Gan P."/>
            <person name="Shirasu K."/>
        </authorList>
    </citation>
    <scope>NUCLEOTIDE SEQUENCE [LARGE SCALE GENOMIC DNA]</scope>
    <source>
        <strain evidence="2 3">CBS 518.97</strain>
    </source>
</reference>
<keyword evidence="3" id="KW-1185">Reference proteome</keyword>
<dbReference type="AlphaFoldDB" id="A0A4R8TJ37"/>
<proteinExistence type="predicted"/>
<comment type="caution">
    <text evidence="2">The sequence shown here is derived from an EMBL/GenBank/DDBJ whole genome shotgun (WGS) entry which is preliminary data.</text>
</comment>
<feature type="region of interest" description="Disordered" evidence="1">
    <location>
        <begin position="332"/>
        <end position="356"/>
    </location>
</feature>
<gene>
    <name evidence="2" type="ORF">C8034_v009525</name>
</gene>
<evidence type="ECO:0000313" key="3">
    <source>
        <dbReference type="Proteomes" id="UP000295604"/>
    </source>
</evidence>
<evidence type="ECO:0000313" key="2">
    <source>
        <dbReference type="EMBL" id="TEA18486.1"/>
    </source>
</evidence>
<name>A0A4R8TJ37_9PEZI</name>
<sequence>MEKELVERGKKYIGLFKTRESVWDYNGPAFRIGHEGYLLDQSNTTALQLRGWKRWNDAFEGRVLLDAADVQEIHMPEMTDRLDLSTSIDSISDENLLMCSGCVTVQYLSDRRHIVVAVDDLSPVTFGNPISRNRMVGSDEETKIVESLLASHLKVASRSSKRIIFMVRCKSFGIAQALIEQEAGSTRRVCIGIDLHDFESDETSPEETLREIVHTMGTAVILKAVVCFRNFAALVAKRSFNEPRNYFVRVLGSFEGVAFILLDENDETDDMFDRLNPHELKVVRREGKSQEEGGDESCGAIDDQEGEILQGAMRGQNRDWKLGFAKPHQRIDGTDLLKPRNLPSDSDAETLQAVEL</sequence>
<organism evidence="2 3">
    <name type="scientific">Colletotrichum sidae</name>
    <dbReference type="NCBI Taxonomy" id="1347389"/>
    <lineage>
        <taxon>Eukaryota</taxon>
        <taxon>Fungi</taxon>
        <taxon>Dikarya</taxon>
        <taxon>Ascomycota</taxon>
        <taxon>Pezizomycotina</taxon>
        <taxon>Sordariomycetes</taxon>
        <taxon>Hypocreomycetidae</taxon>
        <taxon>Glomerellales</taxon>
        <taxon>Glomerellaceae</taxon>
        <taxon>Colletotrichum</taxon>
        <taxon>Colletotrichum orbiculare species complex</taxon>
    </lineage>
</organism>
<dbReference type="Proteomes" id="UP000295604">
    <property type="component" value="Unassembled WGS sequence"/>
</dbReference>